<dbReference type="RefSeq" id="XP_025378899.1">
    <property type="nucleotide sequence ID" value="XM_025521109.1"/>
</dbReference>
<evidence type="ECO:0000313" key="2">
    <source>
        <dbReference type="EMBL" id="PWN91701.1"/>
    </source>
</evidence>
<accession>A0A316YR42</accession>
<dbReference type="Gene3D" id="6.10.140.1230">
    <property type="match status" value="1"/>
</dbReference>
<proteinExistence type="predicted"/>
<evidence type="ECO:0008006" key="4">
    <source>
        <dbReference type="Google" id="ProtNLM"/>
    </source>
</evidence>
<dbReference type="InterPro" id="IPR005024">
    <property type="entry name" value="Snf7_fam"/>
</dbReference>
<protein>
    <recommendedName>
        <fullName evidence="4">Snf7-domain-containing protein</fullName>
    </recommendedName>
</protein>
<dbReference type="PANTHER" id="PTHR10476">
    <property type="entry name" value="CHARGED MULTIVESICULAR BODY PROTEIN"/>
    <property type="match status" value="1"/>
</dbReference>
<feature type="region of interest" description="Disordered" evidence="1">
    <location>
        <begin position="183"/>
        <end position="226"/>
    </location>
</feature>
<dbReference type="Pfam" id="PF03357">
    <property type="entry name" value="Snf7"/>
    <property type="match status" value="1"/>
</dbReference>
<name>A0A316YR42_9BASI</name>
<dbReference type="STRING" id="215250.A0A316YR42"/>
<dbReference type="GeneID" id="37043025"/>
<dbReference type="FunCoup" id="A0A316YR42">
    <property type="interactions" value="213"/>
</dbReference>
<reference evidence="2 3" key="1">
    <citation type="journal article" date="2018" name="Mol. Biol. Evol.">
        <title>Broad Genomic Sampling Reveals a Smut Pathogenic Ancestry of the Fungal Clade Ustilaginomycotina.</title>
        <authorList>
            <person name="Kijpornyongpan T."/>
            <person name="Mondo S.J."/>
            <person name="Barry K."/>
            <person name="Sandor L."/>
            <person name="Lee J."/>
            <person name="Lipzen A."/>
            <person name="Pangilinan J."/>
            <person name="LaButti K."/>
            <person name="Hainaut M."/>
            <person name="Henrissat B."/>
            <person name="Grigoriev I.V."/>
            <person name="Spatafora J.W."/>
            <person name="Aime M.C."/>
        </authorList>
    </citation>
    <scope>NUCLEOTIDE SEQUENCE [LARGE SCALE GENOMIC DNA]</scope>
    <source>
        <strain evidence="2 3">MCA 4198</strain>
    </source>
</reference>
<dbReference type="OrthoDB" id="2329734at2759"/>
<organism evidence="2 3">
    <name type="scientific">Acaromyces ingoldii</name>
    <dbReference type="NCBI Taxonomy" id="215250"/>
    <lineage>
        <taxon>Eukaryota</taxon>
        <taxon>Fungi</taxon>
        <taxon>Dikarya</taxon>
        <taxon>Basidiomycota</taxon>
        <taxon>Ustilaginomycotina</taxon>
        <taxon>Exobasidiomycetes</taxon>
        <taxon>Exobasidiales</taxon>
        <taxon>Cryptobasidiaceae</taxon>
        <taxon>Acaromyces</taxon>
    </lineage>
</organism>
<dbReference type="EMBL" id="KZ819635">
    <property type="protein sequence ID" value="PWN91701.1"/>
    <property type="molecule type" value="Genomic_DNA"/>
</dbReference>
<dbReference type="Proteomes" id="UP000245768">
    <property type="component" value="Unassembled WGS sequence"/>
</dbReference>
<dbReference type="AlphaFoldDB" id="A0A316YR42"/>
<evidence type="ECO:0000256" key="1">
    <source>
        <dbReference type="SAM" id="MobiDB-lite"/>
    </source>
</evidence>
<keyword evidence="3" id="KW-1185">Reference proteome</keyword>
<dbReference type="InParanoid" id="A0A316YR42"/>
<evidence type="ECO:0000313" key="3">
    <source>
        <dbReference type="Proteomes" id="UP000245768"/>
    </source>
</evidence>
<gene>
    <name evidence="2" type="ORF">FA10DRAFT_265546</name>
</gene>
<dbReference type="GO" id="GO:0007034">
    <property type="term" value="P:vacuolar transport"/>
    <property type="evidence" value="ECO:0007669"/>
    <property type="project" value="InterPro"/>
</dbReference>
<feature type="compositionally biased region" description="Basic and acidic residues" evidence="1">
    <location>
        <begin position="205"/>
        <end position="215"/>
    </location>
</feature>
<sequence>MQTVSKFIFGPTQEERVKAVQSKLRSEQRALDREMRSIDGAAAKAKSEVKRLAKKGDVKNARILAREVVRSNKQKNRLALSKARLNSIHMQLQHQMAMYKVTGSMQKSTEIMKLSNQLVKLPQVSKVMREMSQEMMKAGIMEELLDDTLDSGVLGEDDEELETEAEGEVDKVLFQLTDGKLGQAQDADALPELKGPEPVVAEQEDSTKEQEDMQRMQDALDGLLRG</sequence>